<dbReference type="Gene3D" id="3.40.1350.10">
    <property type="match status" value="1"/>
</dbReference>
<sequence>MSRSRGQGAESRAEAWLSRRGLRPLKRNVHLAGGELDLVMQDGDCVVFVEVRHRSQEDYGDALESISPSKRRHLIRAAEAFMAGLEEEQDGRFDVVAINGSLEDGEVEWVADAFGLDD</sequence>
<dbReference type="RefSeq" id="WP_306728019.1">
    <property type="nucleotide sequence ID" value="NZ_JAVDDT010000003.1"/>
</dbReference>
<comment type="caution">
    <text evidence="3">The sequence shown here is derived from an EMBL/GenBank/DDBJ whole genome shotgun (WGS) entry which is preliminary data.</text>
</comment>
<organism evidence="3 4">
    <name type="scientific">Natronospira bacteriovora</name>
    <dbReference type="NCBI Taxonomy" id="3069753"/>
    <lineage>
        <taxon>Bacteria</taxon>
        <taxon>Pseudomonadati</taxon>
        <taxon>Pseudomonadota</taxon>
        <taxon>Gammaproteobacteria</taxon>
        <taxon>Natronospirales</taxon>
        <taxon>Natronospiraceae</taxon>
        <taxon>Natronospira</taxon>
    </lineage>
</organism>
<name>A0ABU0W6G2_9GAMM</name>
<dbReference type="NCBIfam" id="NF009150">
    <property type="entry name" value="PRK12497.1-3"/>
    <property type="match status" value="1"/>
</dbReference>
<dbReference type="SUPFAM" id="SSF52980">
    <property type="entry name" value="Restriction endonuclease-like"/>
    <property type="match status" value="1"/>
</dbReference>
<dbReference type="HAMAP" id="MF_00048">
    <property type="entry name" value="UPF0102"/>
    <property type="match status" value="1"/>
</dbReference>
<reference evidence="3 4" key="1">
    <citation type="submission" date="2023-08" db="EMBL/GenBank/DDBJ databases">
        <title>Whole-genome sequencing of halo(alkali)philic microorganisms from hypersaline lakes.</title>
        <authorList>
            <person name="Sorokin D.Y."/>
            <person name="Abbas B."/>
            <person name="Merkel A.Y."/>
        </authorList>
    </citation>
    <scope>NUCLEOTIDE SEQUENCE [LARGE SCALE GENOMIC DNA]</scope>
    <source>
        <strain evidence="3 4">AB-CW4</strain>
    </source>
</reference>
<evidence type="ECO:0000313" key="3">
    <source>
        <dbReference type="EMBL" id="MDQ2069518.1"/>
    </source>
</evidence>
<dbReference type="PANTHER" id="PTHR34039">
    <property type="entry name" value="UPF0102 PROTEIN YRAN"/>
    <property type="match status" value="1"/>
</dbReference>
<dbReference type="Proteomes" id="UP001239019">
    <property type="component" value="Unassembled WGS sequence"/>
</dbReference>
<evidence type="ECO:0000313" key="4">
    <source>
        <dbReference type="Proteomes" id="UP001239019"/>
    </source>
</evidence>
<evidence type="ECO:0000256" key="2">
    <source>
        <dbReference type="HAMAP-Rule" id="MF_00048"/>
    </source>
</evidence>
<dbReference type="Pfam" id="PF02021">
    <property type="entry name" value="UPF0102"/>
    <property type="match status" value="1"/>
</dbReference>
<gene>
    <name evidence="3" type="ORF">RBH19_06515</name>
</gene>
<keyword evidence="4" id="KW-1185">Reference proteome</keyword>
<proteinExistence type="inferred from homology"/>
<dbReference type="InterPro" id="IPR011335">
    <property type="entry name" value="Restrct_endonuc-II-like"/>
</dbReference>
<dbReference type="InterPro" id="IPR003509">
    <property type="entry name" value="UPF0102_YraN-like"/>
</dbReference>
<dbReference type="NCBIfam" id="TIGR00252">
    <property type="entry name" value="YraN family protein"/>
    <property type="match status" value="1"/>
</dbReference>
<accession>A0ABU0W6G2</accession>
<comment type="similarity">
    <text evidence="1 2">Belongs to the UPF0102 family.</text>
</comment>
<evidence type="ECO:0000256" key="1">
    <source>
        <dbReference type="ARBA" id="ARBA00006738"/>
    </source>
</evidence>
<dbReference type="EMBL" id="JAVDDT010000003">
    <property type="protein sequence ID" value="MDQ2069518.1"/>
    <property type="molecule type" value="Genomic_DNA"/>
</dbReference>
<protein>
    <recommendedName>
        <fullName evidence="2">UPF0102 protein RBH19_06515</fullName>
    </recommendedName>
</protein>
<dbReference type="PANTHER" id="PTHR34039:SF1">
    <property type="entry name" value="UPF0102 PROTEIN YRAN"/>
    <property type="match status" value="1"/>
</dbReference>
<dbReference type="InterPro" id="IPR011856">
    <property type="entry name" value="tRNA_endonuc-like_dom_sf"/>
</dbReference>